<name>F2NYZ3_9VIRU</name>
<dbReference type="OrthoDB" id="10549at10239"/>
<feature type="compositionally biased region" description="Polar residues" evidence="1">
    <location>
        <begin position="374"/>
        <end position="384"/>
    </location>
</feature>
<proteinExistence type="predicted"/>
<dbReference type="InterPro" id="IPR043910">
    <property type="entry name" value="DUF5767"/>
</dbReference>
<evidence type="ECO:0000313" key="2">
    <source>
        <dbReference type="EMBL" id="CCA61421.1"/>
    </source>
</evidence>
<protein>
    <submittedName>
        <fullName evidence="2">Complete DpAV4 genome</fullName>
    </submittedName>
</protein>
<dbReference type="KEGG" id="vg:26683609"/>
<dbReference type="RefSeq" id="YP_009640052.1">
    <property type="nucleotide sequence ID" value="NC_011335.1"/>
</dbReference>
<evidence type="ECO:0000313" key="3">
    <source>
        <dbReference type="Proteomes" id="UP000203898"/>
    </source>
</evidence>
<evidence type="ECO:0000256" key="1">
    <source>
        <dbReference type="SAM" id="MobiDB-lite"/>
    </source>
</evidence>
<sequence>MKKETRIIKVNLSEPFDVSGVSVDFEEFEDLFLYSLENKTKVKPRKRKELFDFVMFNHKEKARLQKRYEEKSQNASILSIKNGMSVSVSSPIIYKSPNQKSIRGSPIRVVRESPAPIRGSPQYSPLSPTQSFVKQSLFSRPAADEDEYDDFEVKTAISHNNVISAGTSAASTPIVIKRTVSHVKPNKDSFKSDIIKSSSRKKSFASTTSSAAGLFEDDEKRELLFKFQILAKKNPELVSKYQFNMRSDLRVMKNTYALILKQISSSNRVDNLNTYLLAVFMGCEYFFGKMGFDMEGFSKQQISSMSSYESLLQELGEKEYTPYGMDKWSVEVRLAMTIMFNTLWFIVAKSISKKTNFDILSLLSITKKETAPATQTYQPVSSGSAPRMMKGPDV</sequence>
<dbReference type="Pfam" id="PF19071">
    <property type="entry name" value="DUF5767"/>
    <property type="match status" value="1"/>
</dbReference>
<dbReference type="GeneID" id="26683609"/>
<dbReference type="EMBL" id="CU469068">
    <property type="protein sequence ID" value="CCA61421.1"/>
    <property type="molecule type" value="Genomic_DNA"/>
</dbReference>
<dbReference type="Proteomes" id="UP000203898">
    <property type="component" value="Segment"/>
</dbReference>
<feature type="region of interest" description="Disordered" evidence="1">
    <location>
        <begin position="374"/>
        <end position="394"/>
    </location>
</feature>
<reference evidence="2 3" key="1">
    <citation type="journal article" date="2009" name="PLoS ONE">
        <title>Symbiotic virus at the evolutionary intersection of three types of large DNA viruses; iridoviruses, ascoviruses, and ichnoviruses.</title>
        <authorList>
            <person name="Bigot Y."/>
            <person name="Renault S."/>
            <person name="Nicolas J."/>
            <person name="Moundras C."/>
            <person name="Demattei M.V."/>
            <person name="Samain S."/>
            <person name="Bideshi D.K."/>
            <person name="Federici B.A."/>
        </authorList>
    </citation>
    <scope>NUCLEOTIDE SEQUENCE [LARGE SCALE GENOMIC DNA]</scope>
</reference>
<keyword evidence="3" id="KW-1185">Reference proteome</keyword>
<organism evidence="2 3">
    <name type="scientific">Diadromus pulchellus ascovirus 4a</name>
    <dbReference type="NCBI Taxonomy" id="158683"/>
    <lineage>
        <taxon>Viruses</taxon>
        <taxon>Varidnaviria</taxon>
        <taxon>Bamfordvirae</taxon>
        <taxon>Nucleocytoviricota</taxon>
        <taxon>Megaviricetes</taxon>
        <taxon>Pimascovirales</taxon>
        <taxon>Pimascovirales incertae sedis</taxon>
        <taxon>Ascoviridae</taxon>
        <taxon>Toursvirus</taxon>
        <taxon>Toursvirus dptv1a</taxon>
    </lineage>
</organism>
<accession>F2NYZ3</accession>